<name>A0A4R6FMA6_9SPHN</name>
<accession>A0A4R6FMA6</accession>
<organism evidence="1 2">
    <name type="scientific">Stakelama pacifica</name>
    <dbReference type="NCBI Taxonomy" id="517720"/>
    <lineage>
        <taxon>Bacteria</taxon>
        <taxon>Pseudomonadati</taxon>
        <taxon>Pseudomonadota</taxon>
        <taxon>Alphaproteobacteria</taxon>
        <taxon>Sphingomonadales</taxon>
        <taxon>Sphingomonadaceae</taxon>
        <taxon>Stakelama</taxon>
    </lineage>
</organism>
<proteinExistence type="predicted"/>
<evidence type="ECO:0000313" key="2">
    <source>
        <dbReference type="Proteomes" id="UP000295493"/>
    </source>
</evidence>
<evidence type="ECO:0000313" key="1">
    <source>
        <dbReference type="EMBL" id="TDN81765.1"/>
    </source>
</evidence>
<comment type="caution">
    <text evidence="1">The sequence shown here is derived from an EMBL/GenBank/DDBJ whole genome shotgun (WGS) entry which is preliminary data.</text>
</comment>
<reference evidence="1 2" key="1">
    <citation type="submission" date="2019-03" db="EMBL/GenBank/DDBJ databases">
        <title>Genomic Encyclopedia of Type Strains, Phase IV (KMG-IV): sequencing the most valuable type-strain genomes for metagenomic binning, comparative biology and taxonomic classification.</title>
        <authorList>
            <person name="Goeker M."/>
        </authorList>
    </citation>
    <scope>NUCLEOTIDE SEQUENCE [LARGE SCALE GENOMIC DNA]</scope>
    <source>
        <strain evidence="1 2">DSM 25059</strain>
    </source>
</reference>
<dbReference type="AlphaFoldDB" id="A0A4R6FMA6"/>
<gene>
    <name evidence="1" type="ORF">EV664_107167</name>
</gene>
<dbReference type="EMBL" id="SNWD01000007">
    <property type="protein sequence ID" value="TDN81765.1"/>
    <property type="molecule type" value="Genomic_DNA"/>
</dbReference>
<keyword evidence="2" id="KW-1185">Reference proteome</keyword>
<sequence length="192" mass="21821">MNQIATIAPPATVALALPEDIDFEAWVNLGRGIVTQRRQADWLMADWFAHGTKHFADREQVQLMLVQMGVDQKRIAADAKVAERIPEGWRSDKVSFEVAKEISKIDDPAIRQRMIVQAEREHWTSRKAHHHVVEHKAATGSLLPEDDDETRQAVELIRCWNRISPEAREYAYALMEIAAGKNYAPIDEDEAA</sequence>
<dbReference type="Proteomes" id="UP000295493">
    <property type="component" value="Unassembled WGS sequence"/>
</dbReference>
<protein>
    <submittedName>
        <fullName evidence="1">Uncharacterized protein</fullName>
    </submittedName>
</protein>